<organism evidence="9 10">
    <name type="scientific">Gimesia aquarii</name>
    <dbReference type="NCBI Taxonomy" id="2527964"/>
    <lineage>
        <taxon>Bacteria</taxon>
        <taxon>Pseudomonadati</taxon>
        <taxon>Planctomycetota</taxon>
        <taxon>Planctomycetia</taxon>
        <taxon>Planctomycetales</taxon>
        <taxon>Planctomycetaceae</taxon>
        <taxon>Gimesia</taxon>
    </lineage>
</organism>
<protein>
    <recommendedName>
        <fullName evidence="8">Magnesium transport protein CorA</fullName>
    </recommendedName>
</protein>
<keyword evidence="7 8" id="KW-0472">Membrane</keyword>
<dbReference type="GO" id="GO:0015087">
    <property type="term" value="F:cobalt ion transmembrane transporter activity"/>
    <property type="evidence" value="ECO:0007669"/>
    <property type="project" value="UniProtKB-UniRule"/>
</dbReference>
<dbReference type="PANTHER" id="PTHR46494:SF1">
    <property type="entry name" value="CORA FAMILY METAL ION TRANSPORTER (EUROFUNG)"/>
    <property type="match status" value="1"/>
</dbReference>
<dbReference type="GO" id="GO:0000287">
    <property type="term" value="F:magnesium ion binding"/>
    <property type="evidence" value="ECO:0007669"/>
    <property type="project" value="TreeGrafter"/>
</dbReference>
<dbReference type="CDD" id="cd12828">
    <property type="entry name" value="TmCorA-like_1"/>
    <property type="match status" value="1"/>
</dbReference>
<dbReference type="InterPro" id="IPR045861">
    <property type="entry name" value="CorA_cytoplasmic_dom"/>
</dbReference>
<dbReference type="InterPro" id="IPR004488">
    <property type="entry name" value="Mg/Co-transport_prot_CorA"/>
</dbReference>
<dbReference type="GO" id="GO:0050897">
    <property type="term" value="F:cobalt ion binding"/>
    <property type="evidence" value="ECO:0007669"/>
    <property type="project" value="TreeGrafter"/>
</dbReference>
<comment type="subcellular location">
    <subcellularLocation>
        <location evidence="1">Cell membrane</location>
        <topology evidence="1">Multi-pass membrane protein</topology>
    </subcellularLocation>
    <subcellularLocation>
        <location evidence="8">Membrane</location>
        <topology evidence="8">Multi-pass membrane protein</topology>
    </subcellularLocation>
</comment>
<dbReference type="AlphaFoldDB" id="A0A517WWX0"/>
<dbReference type="SUPFAM" id="SSF143865">
    <property type="entry name" value="CorA soluble domain-like"/>
    <property type="match status" value="1"/>
</dbReference>
<reference evidence="9 10" key="1">
    <citation type="submission" date="2019-03" db="EMBL/GenBank/DDBJ databases">
        <title>Deep-cultivation of Planctomycetes and their phenomic and genomic characterization uncovers novel biology.</title>
        <authorList>
            <person name="Wiegand S."/>
            <person name="Jogler M."/>
            <person name="Boedeker C."/>
            <person name="Pinto D."/>
            <person name="Vollmers J."/>
            <person name="Rivas-Marin E."/>
            <person name="Kohn T."/>
            <person name="Peeters S.H."/>
            <person name="Heuer A."/>
            <person name="Rast P."/>
            <person name="Oberbeckmann S."/>
            <person name="Bunk B."/>
            <person name="Jeske O."/>
            <person name="Meyerdierks A."/>
            <person name="Storesund J.E."/>
            <person name="Kallscheuer N."/>
            <person name="Luecker S."/>
            <person name="Lage O.M."/>
            <person name="Pohl T."/>
            <person name="Merkel B.J."/>
            <person name="Hornburger P."/>
            <person name="Mueller R.-W."/>
            <person name="Bruemmer F."/>
            <person name="Labrenz M."/>
            <person name="Spormann A.M."/>
            <person name="Op den Camp H."/>
            <person name="Overmann J."/>
            <person name="Amann R."/>
            <person name="Jetten M.S.M."/>
            <person name="Mascher T."/>
            <person name="Medema M.H."/>
            <person name="Devos D.P."/>
            <person name="Kaster A.-K."/>
            <person name="Ovreas L."/>
            <person name="Rohde M."/>
            <person name="Galperin M.Y."/>
            <person name="Jogler C."/>
        </authorList>
    </citation>
    <scope>NUCLEOTIDE SEQUENCE [LARGE SCALE GENOMIC DNA]</scope>
    <source>
        <strain evidence="9 10">V202</strain>
    </source>
</reference>
<dbReference type="GO" id="GO:0015095">
    <property type="term" value="F:magnesium ion transmembrane transporter activity"/>
    <property type="evidence" value="ECO:0007669"/>
    <property type="project" value="UniProtKB-UniRule"/>
</dbReference>
<evidence type="ECO:0000256" key="8">
    <source>
        <dbReference type="RuleBase" id="RU362010"/>
    </source>
</evidence>
<dbReference type="Proteomes" id="UP000318384">
    <property type="component" value="Chromosome"/>
</dbReference>
<comment type="function">
    <text evidence="8">Mediates influx of magnesium ions.</text>
</comment>
<evidence type="ECO:0000256" key="4">
    <source>
        <dbReference type="ARBA" id="ARBA00022475"/>
    </source>
</evidence>
<accession>A0A517WWX0</accession>
<dbReference type="FunFam" id="1.20.58.340:FF:000012">
    <property type="entry name" value="Magnesium transport protein CorA"/>
    <property type="match status" value="1"/>
</dbReference>
<dbReference type="Gene3D" id="3.30.460.20">
    <property type="entry name" value="CorA soluble domain-like"/>
    <property type="match status" value="1"/>
</dbReference>
<evidence type="ECO:0000313" key="10">
    <source>
        <dbReference type="Proteomes" id="UP000318384"/>
    </source>
</evidence>
<feature type="transmembrane region" description="Helical" evidence="8">
    <location>
        <begin position="313"/>
        <end position="333"/>
    </location>
</feature>
<dbReference type="InterPro" id="IPR045863">
    <property type="entry name" value="CorA_TM1_TM2"/>
</dbReference>
<comment type="similarity">
    <text evidence="2 8">Belongs to the CorA metal ion transporter (MIT) (TC 1.A.35) family.</text>
</comment>
<dbReference type="Pfam" id="PF01544">
    <property type="entry name" value="CorA"/>
    <property type="match status" value="1"/>
</dbReference>
<keyword evidence="3 8" id="KW-0813">Transport</keyword>
<dbReference type="Gene3D" id="1.20.58.340">
    <property type="entry name" value="Magnesium transport protein CorA, transmembrane region"/>
    <property type="match status" value="2"/>
</dbReference>
<proteinExistence type="inferred from homology"/>
<dbReference type="InterPro" id="IPR002523">
    <property type="entry name" value="MgTranspt_CorA/ZnTranspt_ZntB"/>
</dbReference>
<dbReference type="SUPFAM" id="SSF144083">
    <property type="entry name" value="Magnesium transport protein CorA, transmembrane region"/>
    <property type="match status" value="1"/>
</dbReference>
<evidence type="ECO:0000256" key="2">
    <source>
        <dbReference type="ARBA" id="ARBA00009765"/>
    </source>
</evidence>
<keyword evidence="8" id="KW-0460">Magnesium</keyword>
<keyword evidence="8" id="KW-0406">Ion transport</keyword>
<evidence type="ECO:0000256" key="5">
    <source>
        <dbReference type="ARBA" id="ARBA00022692"/>
    </source>
</evidence>
<evidence type="ECO:0000256" key="6">
    <source>
        <dbReference type="ARBA" id="ARBA00022989"/>
    </source>
</evidence>
<feature type="transmembrane region" description="Helical" evidence="8">
    <location>
        <begin position="345"/>
        <end position="365"/>
    </location>
</feature>
<gene>
    <name evidence="8 9" type="primary">corA</name>
    <name evidence="9" type="ORF">V202x_31660</name>
</gene>
<evidence type="ECO:0000256" key="1">
    <source>
        <dbReference type="ARBA" id="ARBA00004651"/>
    </source>
</evidence>
<keyword evidence="5 8" id="KW-0812">Transmembrane</keyword>
<sequence length="371" mass="43182">MLIRKRSTRKFMPTSLSNASEKLGMPPGSLIHVGDIQEEDSRISVIDFNRTELQEPVVETVEELLKFREKDSITWVCLEGLKNVEITELIGHYFKIHPLVLEDILNTHQRPKFEEHDDYLYIVLKGLSLDRDAASVNGSFAVYHEQISILVLNDFVFTFKEKKDDLFLPLVQRIRNGNARVRNLGTDYLTYAILDMIVDQNFLLLDSLDENIDAVEEELLSNPNSNTLVAIQRIKRELIDIRRSITPLRELLSSVQRSDTKLIGEKSQIYFRDVYDHVLRITETTDSYREMLSGLLDIYVSSVSNKMNEIMKILTVFASIFIPLTFIAGIYGMNFEYMPELKWKWSYPVIWVVFVTVPICLILFFKKKKWL</sequence>
<keyword evidence="4 8" id="KW-1003">Cell membrane</keyword>
<evidence type="ECO:0000256" key="7">
    <source>
        <dbReference type="ARBA" id="ARBA00023136"/>
    </source>
</evidence>
<dbReference type="PANTHER" id="PTHR46494">
    <property type="entry name" value="CORA FAMILY METAL ION TRANSPORTER (EUROFUNG)"/>
    <property type="match status" value="1"/>
</dbReference>
<evidence type="ECO:0000313" key="9">
    <source>
        <dbReference type="EMBL" id="QDU09770.1"/>
    </source>
</evidence>
<evidence type="ECO:0000256" key="3">
    <source>
        <dbReference type="ARBA" id="ARBA00022448"/>
    </source>
</evidence>
<name>A0A517WWX0_9PLAN</name>
<keyword evidence="6 8" id="KW-1133">Transmembrane helix</keyword>
<keyword evidence="10" id="KW-1185">Reference proteome</keyword>
<dbReference type="GO" id="GO:0005886">
    <property type="term" value="C:plasma membrane"/>
    <property type="evidence" value="ECO:0007669"/>
    <property type="project" value="UniProtKB-SubCell"/>
</dbReference>
<dbReference type="EMBL" id="CP037422">
    <property type="protein sequence ID" value="QDU09770.1"/>
    <property type="molecule type" value="Genomic_DNA"/>
</dbReference>
<dbReference type="NCBIfam" id="TIGR00383">
    <property type="entry name" value="corA"/>
    <property type="match status" value="1"/>
</dbReference>